<dbReference type="Proteomes" id="UP000315995">
    <property type="component" value="Chromosome"/>
</dbReference>
<dbReference type="GO" id="GO:0005776">
    <property type="term" value="C:autophagosome"/>
    <property type="evidence" value="ECO:0007669"/>
    <property type="project" value="TreeGrafter"/>
</dbReference>
<dbReference type="InterPro" id="IPR008271">
    <property type="entry name" value="Ser/Thr_kinase_AS"/>
</dbReference>
<dbReference type="Gene3D" id="1.10.510.10">
    <property type="entry name" value="Transferase(Phosphotransferase) domain 1"/>
    <property type="match status" value="1"/>
</dbReference>
<dbReference type="SUPFAM" id="SSF56112">
    <property type="entry name" value="Protein kinase-like (PK-like)"/>
    <property type="match status" value="1"/>
</dbReference>
<dbReference type="InterPro" id="IPR045269">
    <property type="entry name" value="Atg1-like"/>
</dbReference>
<dbReference type="GO" id="GO:0000407">
    <property type="term" value="C:phagophore assembly site"/>
    <property type="evidence" value="ECO:0007669"/>
    <property type="project" value="TreeGrafter"/>
</dbReference>
<keyword evidence="2 5" id="KW-0547">Nucleotide-binding</keyword>
<dbReference type="GO" id="GO:0005524">
    <property type="term" value="F:ATP binding"/>
    <property type="evidence" value="ECO:0007669"/>
    <property type="project" value="UniProtKB-UniRule"/>
</dbReference>
<feature type="domain" description="Protein kinase" evidence="7">
    <location>
        <begin position="75"/>
        <end position="343"/>
    </location>
</feature>
<evidence type="ECO:0000313" key="9">
    <source>
        <dbReference type="Proteomes" id="UP000315995"/>
    </source>
</evidence>
<dbReference type="GO" id="GO:0004674">
    <property type="term" value="F:protein serine/threonine kinase activity"/>
    <property type="evidence" value="ECO:0007669"/>
    <property type="project" value="UniProtKB-KW"/>
</dbReference>
<evidence type="ECO:0000256" key="6">
    <source>
        <dbReference type="SAM" id="MobiDB-lite"/>
    </source>
</evidence>
<evidence type="ECO:0000256" key="1">
    <source>
        <dbReference type="ARBA" id="ARBA00022679"/>
    </source>
</evidence>
<evidence type="ECO:0000256" key="4">
    <source>
        <dbReference type="ARBA" id="ARBA00022840"/>
    </source>
</evidence>
<keyword evidence="9" id="KW-1185">Reference proteome</keyword>
<feature type="region of interest" description="Disordered" evidence="6">
    <location>
        <begin position="349"/>
        <end position="368"/>
    </location>
</feature>
<keyword evidence="8" id="KW-0723">Serine/threonine-protein kinase</keyword>
<dbReference type="PROSITE" id="PS00108">
    <property type="entry name" value="PROTEIN_KINASE_ST"/>
    <property type="match status" value="1"/>
</dbReference>
<keyword evidence="3 8" id="KW-0418">Kinase</keyword>
<evidence type="ECO:0000256" key="5">
    <source>
        <dbReference type="PROSITE-ProRule" id="PRU10141"/>
    </source>
</evidence>
<sequence length="470" mass="51747">MTSAEPIVLESQACGGVDSTVPPGLPQHYCGRCMSVVYAADPRCVECRRNQPREGWPRLCDSGDPWLGQVMADRYLITRRLGKGATATVYEAESLNISRRFAVKVVDLRACKSGKDPQLVRARLDREVEAISRLGNPHTVPFYEVLELTESCVGVVMKYVQGLTLDKLLARDGGLDWRRACRLLRQIANGVYEAHEVGLIHRDLKPANIMVEQLSSGDEFIHVLDFGIVWMDDGLEVTQGFVGTPLYASPEQALGEPVDRRSDIYALGALFFQMLTGRPPFESNNVIEVLRMHVRQEPPPVRRVAPGHVPLAVQNLISRMLAKSREARPGHLSEIIDELDAILRQEPQLADAEQTAEPSSTPYQPAVHQPEVREVEQTAPGLGFALGGATPSPDRAARASALTHSPLGGLDSEEVFDDPFAALDSQNEVESLGNPDSFFESEERDHTGPKAAIFIPRPNLSAQGLSRRVR</sequence>
<proteinExistence type="predicted"/>
<dbReference type="OrthoDB" id="5478283at2"/>
<reference evidence="8 9" key="1">
    <citation type="submission" date="2019-06" db="EMBL/GenBank/DDBJ databases">
        <title>Persicimonas caeni gen. nov., sp. nov., a predatory bacterium isolated from solar saltern.</title>
        <authorList>
            <person name="Wang S."/>
        </authorList>
    </citation>
    <scope>NUCLEOTIDE SEQUENCE [LARGE SCALE GENOMIC DNA]</scope>
    <source>
        <strain evidence="8 9">YN101</strain>
    </source>
</reference>
<dbReference type="RefSeq" id="WP_141197989.1">
    <property type="nucleotide sequence ID" value="NZ_CP041186.1"/>
</dbReference>
<dbReference type="PANTHER" id="PTHR24348">
    <property type="entry name" value="SERINE/THREONINE-PROTEIN KINASE UNC-51-RELATED"/>
    <property type="match status" value="1"/>
</dbReference>
<accession>A0A5B8Y4K0</accession>
<protein>
    <submittedName>
        <fullName evidence="8">Serine/threonine protein kinase</fullName>
    </submittedName>
</protein>
<dbReference type="InterPro" id="IPR000719">
    <property type="entry name" value="Prot_kinase_dom"/>
</dbReference>
<dbReference type="AlphaFoldDB" id="A0A4Y6PTQ9"/>
<evidence type="ECO:0000313" key="8">
    <source>
        <dbReference type="EMBL" id="QDG51509.1"/>
    </source>
</evidence>
<dbReference type="EMBL" id="CP041186">
    <property type="protein sequence ID" value="QDG51509.1"/>
    <property type="molecule type" value="Genomic_DNA"/>
</dbReference>
<dbReference type="Gene3D" id="3.30.200.20">
    <property type="entry name" value="Phosphorylase Kinase, domain 1"/>
    <property type="match status" value="1"/>
</dbReference>
<dbReference type="PROSITE" id="PS50011">
    <property type="entry name" value="PROTEIN_KINASE_DOM"/>
    <property type="match status" value="1"/>
</dbReference>
<dbReference type="GO" id="GO:0005829">
    <property type="term" value="C:cytosol"/>
    <property type="evidence" value="ECO:0007669"/>
    <property type="project" value="TreeGrafter"/>
</dbReference>
<dbReference type="InterPro" id="IPR011009">
    <property type="entry name" value="Kinase-like_dom_sf"/>
</dbReference>
<dbReference type="PANTHER" id="PTHR24348:SF22">
    <property type="entry name" value="NON-SPECIFIC SERINE_THREONINE PROTEIN KINASE"/>
    <property type="match status" value="1"/>
</dbReference>
<organism evidence="8 9">
    <name type="scientific">Persicimonas caeni</name>
    <dbReference type="NCBI Taxonomy" id="2292766"/>
    <lineage>
        <taxon>Bacteria</taxon>
        <taxon>Deltaproteobacteria</taxon>
        <taxon>Bradymonadales</taxon>
        <taxon>Bradymonadaceae</taxon>
        <taxon>Persicimonas</taxon>
    </lineage>
</organism>
<dbReference type="GO" id="GO:0016020">
    <property type="term" value="C:membrane"/>
    <property type="evidence" value="ECO:0007669"/>
    <property type="project" value="TreeGrafter"/>
</dbReference>
<evidence type="ECO:0000259" key="7">
    <source>
        <dbReference type="PROSITE" id="PS50011"/>
    </source>
</evidence>
<accession>A0A4Y6PTQ9</accession>
<evidence type="ECO:0000256" key="2">
    <source>
        <dbReference type="ARBA" id="ARBA00022741"/>
    </source>
</evidence>
<dbReference type="CDD" id="cd14014">
    <property type="entry name" value="STKc_PknB_like"/>
    <property type="match status" value="1"/>
</dbReference>
<feature type="region of interest" description="Disordered" evidence="6">
    <location>
        <begin position="428"/>
        <end position="470"/>
    </location>
</feature>
<keyword evidence="1" id="KW-0808">Transferase</keyword>
<keyword evidence="4 5" id="KW-0067">ATP-binding</keyword>
<feature type="binding site" evidence="5">
    <location>
        <position position="112"/>
    </location>
    <ligand>
        <name>ATP</name>
        <dbReference type="ChEBI" id="CHEBI:30616"/>
    </ligand>
</feature>
<dbReference type="SMART" id="SM00220">
    <property type="entry name" value="S_TKc"/>
    <property type="match status" value="1"/>
</dbReference>
<dbReference type="PROSITE" id="PS00107">
    <property type="entry name" value="PROTEIN_KINASE_ATP"/>
    <property type="match status" value="1"/>
</dbReference>
<dbReference type="InterPro" id="IPR017441">
    <property type="entry name" value="Protein_kinase_ATP_BS"/>
</dbReference>
<evidence type="ECO:0000256" key="3">
    <source>
        <dbReference type="ARBA" id="ARBA00022777"/>
    </source>
</evidence>
<name>A0A4Y6PTQ9_PERCE</name>
<gene>
    <name evidence="8" type="ORF">FIV42_12365</name>
</gene>
<dbReference type="Pfam" id="PF00069">
    <property type="entry name" value="Pkinase"/>
    <property type="match status" value="1"/>
</dbReference>